<dbReference type="GeneID" id="100812851"/>
<dbReference type="Proteomes" id="UP000008827">
    <property type="component" value="Chromosome 17"/>
</dbReference>
<dbReference type="RefSeq" id="XP_014625257.1">
    <property type="nucleotide sequence ID" value="XM_014769771.3"/>
</dbReference>
<evidence type="ECO:0008006" key="4">
    <source>
        <dbReference type="Google" id="ProtNLM"/>
    </source>
</evidence>
<dbReference type="AlphaFoldDB" id="A0A0R0FE46"/>
<evidence type="ECO:0000313" key="3">
    <source>
        <dbReference type="Proteomes" id="UP000008827"/>
    </source>
</evidence>
<dbReference type="InterPro" id="IPR036291">
    <property type="entry name" value="NAD(P)-bd_dom_sf"/>
</dbReference>
<dbReference type="RefSeq" id="XP_040866983.1">
    <property type="nucleotide sequence ID" value="XM_041011049.1"/>
</dbReference>
<reference evidence="1 2" key="1">
    <citation type="journal article" date="2010" name="Nature">
        <title>Genome sequence of the palaeopolyploid soybean.</title>
        <authorList>
            <person name="Schmutz J."/>
            <person name="Cannon S.B."/>
            <person name="Schlueter J."/>
            <person name="Ma J."/>
            <person name="Mitros T."/>
            <person name="Nelson W."/>
            <person name="Hyten D.L."/>
            <person name="Song Q."/>
            <person name="Thelen J.J."/>
            <person name="Cheng J."/>
            <person name="Xu D."/>
            <person name="Hellsten U."/>
            <person name="May G.D."/>
            <person name="Yu Y."/>
            <person name="Sakurai T."/>
            <person name="Umezawa T."/>
            <person name="Bhattacharyya M.K."/>
            <person name="Sandhu D."/>
            <person name="Valliyodan B."/>
            <person name="Lindquist E."/>
            <person name="Peto M."/>
            <person name="Grant D."/>
            <person name="Shu S."/>
            <person name="Goodstein D."/>
            <person name="Barry K."/>
            <person name="Futrell-Griggs M."/>
            <person name="Abernathy B."/>
            <person name="Du J."/>
            <person name="Tian Z."/>
            <person name="Zhu L."/>
            <person name="Gill N."/>
            <person name="Joshi T."/>
            <person name="Libault M."/>
            <person name="Sethuraman A."/>
            <person name="Zhang X.-C."/>
            <person name="Shinozaki K."/>
            <person name="Nguyen H.T."/>
            <person name="Wing R.A."/>
            <person name="Cregan P."/>
            <person name="Specht J."/>
            <person name="Grimwood J."/>
            <person name="Rokhsar D."/>
            <person name="Stacey G."/>
            <person name="Shoemaker R.C."/>
            <person name="Jackson S.A."/>
        </authorList>
    </citation>
    <scope>NUCLEOTIDE SEQUENCE [LARGE SCALE GENOMIC DNA]</scope>
    <source>
        <strain evidence="2">cv. Williams 82</strain>
        <tissue evidence="1">Callus</tissue>
    </source>
</reference>
<dbReference type="RefSeq" id="XP_040866982.1">
    <property type="nucleotide sequence ID" value="XM_041011048.1"/>
</dbReference>
<dbReference type="EnsemblPlants" id="KRH04604">
    <property type="protein sequence ID" value="KRH04604"/>
    <property type="gene ID" value="GLYMA_17G173200"/>
</dbReference>
<protein>
    <recommendedName>
        <fullName evidence="4">3-beta hydroxysteroid dehydrogenase/isomerase domain-containing protein</fullName>
    </recommendedName>
</protein>
<dbReference type="Gene3D" id="3.40.50.720">
    <property type="entry name" value="NAD(P)-binding Rossmann-like Domain"/>
    <property type="match status" value="1"/>
</dbReference>
<reference evidence="2" key="2">
    <citation type="submission" date="2018-02" db="UniProtKB">
        <authorList>
            <consortium name="EnsemblPlants"/>
        </authorList>
    </citation>
    <scope>IDENTIFICATION</scope>
    <source>
        <strain evidence="2">Williams 82</strain>
    </source>
</reference>
<dbReference type="RefSeq" id="XP_014625258.1">
    <property type="nucleotide sequence ID" value="XM_014769772.3"/>
</dbReference>
<gene>
    <name evidence="2" type="primary">LOC100812851</name>
    <name evidence="1" type="ORF">GLYMA_17G173200</name>
</gene>
<dbReference type="STRING" id="3847.A0A0R0FE46"/>
<name>A0A0R0FE46_SOYBN</name>
<evidence type="ECO:0000313" key="1">
    <source>
        <dbReference type="EMBL" id="KRH04604.1"/>
    </source>
</evidence>
<evidence type="ECO:0000313" key="2">
    <source>
        <dbReference type="EnsemblPlants" id="KRH04604"/>
    </source>
</evidence>
<accession>A0A0R0FE46</accession>
<dbReference type="PaxDb" id="3847-GLYMA17G19845.1"/>
<proteinExistence type="predicted"/>
<reference evidence="1" key="3">
    <citation type="submission" date="2018-07" db="EMBL/GenBank/DDBJ databases">
        <title>WGS assembly of Glycine max.</title>
        <authorList>
            <person name="Schmutz J."/>
            <person name="Cannon S."/>
            <person name="Schlueter J."/>
            <person name="Ma J."/>
            <person name="Mitros T."/>
            <person name="Nelson W."/>
            <person name="Hyten D."/>
            <person name="Song Q."/>
            <person name="Thelen J."/>
            <person name="Cheng J."/>
            <person name="Xu D."/>
            <person name="Hellsten U."/>
            <person name="May G."/>
            <person name="Yu Y."/>
            <person name="Sakurai T."/>
            <person name="Umezawa T."/>
            <person name="Bhattacharyya M."/>
            <person name="Sandhu D."/>
            <person name="Valliyodan B."/>
            <person name="Lindquist E."/>
            <person name="Peto M."/>
            <person name="Grant D."/>
            <person name="Shu S."/>
            <person name="Goodstein D."/>
            <person name="Barry K."/>
            <person name="Futrell-Griggs M."/>
            <person name="Abernathy B."/>
            <person name="Du J."/>
            <person name="Tian Z."/>
            <person name="Zhu L."/>
            <person name="Gill N."/>
            <person name="Joshi T."/>
            <person name="Libault M."/>
            <person name="Sethuraman A."/>
            <person name="Zhang X."/>
            <person name="Shinozaki K."/>
            <person name="Nguyen H."/>
            <person name="Wing R."/>
            <person name="Cregan P."/>
            <person name="Specht J."/>
            <person name="Grimwood J."/>
            <person name="Rokhsar D."/>
            <person name="Stacey G."/>
            <person name="Shoemaker R."/>
            <person name="Jackson S."/>
        </authorList>
    </citation>
    <scope>NUCLEOTIDE SEQUENCE</scope>
    <source>
        <tissue evidence="1">Callus</tissue>
    </source>
</reference>
<organism evidence="1">
    <name type="scientific">Glycine max</name>
    <name type="common">Soybean</name>
    <name type="synonym">Glycine hispida</name>
    <dbReference type="NCBI Taxonomy" id="3847"/>
    <lineage>
        <taxon>Eukaryota</taxon>
        <taxon>Viridiplantae</taxon>
        <taxon>Streptophyta</taxon>
        <taxon>Embryophyta</taxon>
        <taxon>Tracheophyta</taxon>
        <taxon>Spermatophyta</taxon>
        <taxon>Magnoliopsida</taxon>
        <taxon>eudicotyledons</taxon>
        <taxon>Gunneridae</taxon>
        <taxon>Pentapetalae</taxon>
        <taxon>rosids</taxon>
        <taxon>fabids</taxon>
        <taxon>Fabales</taxon>
        <taxon>Fabaceae</taxon>
        <taxon>Papilionoideae</taxon>
        <taxon>50 kb inversion clade</taxon>
        <taxon>NPAAA clade</taxon>
        <taxon>indigoferoid/millettioid clade</taxon>
        <taxon>Phaseoleae</taxon>
        <taxon>Glycine</taxon>
        <taxon>Glycine subgen. Soja</taxon>
    </lineage>
</organism>
<sequence>MVGSLSISTSFVNDYVYGLAGTSPETETLSECGSHVSFPVFSLCFFFFTRCSLWSLHKALTEPLGTLSLDVWRFVHELGYSNESSSKTKGELYSVVCSPIDAALVATAGGDDRGFLWKIGQADWAFELQGNGFLRGFLHLGITYHSILKANMKKVKHLVEPPDSKTKLSLWKADLAQEGSFDEAIKGCTGVFHVATPMDFDSKDTEGKIKQTMDKAFWDGIMENEAGEKRPCITFFQRHGWSIMKFIPYGTVYVGICVV</sequence>
<dbReference type="OrthoDB" id="2735536at2759"/>
<keyword evidence="3" id="KW-1185">Reference proteome</keyword>
<dbReference type="EMBL" id="CM000850">
    <property type="protein sequence ID" value="KRH04604.1"/>
    <property type="molecule type" value="Genomic_DNA"/>
</dbReference>
<dbReference type="SUPFAM" id="SSF51735">
    <property type="entry name" value="NAD(P)-binding Rossmann-fold domains"/>
    <property type="match status" value="1"/>
</dbReference>
<dbReference type="RefSeq" id="XP_006600972.1">
    <property type="nucleotide sequence ID" value="XM_006600909.4"/>
</dbReference>
<dbReference type="Gramene" id="KRH04604">
    <property type="protein sequence ID" value="KRH04604"/>
    <property type="gene ID" value="GLYMA_17G173200"/>
</dbReference>
<dbReference type="RefSeq" id="XP_014625260.1">
    <property type="nucleotide sequence ID" value="XM_014769774.2"/>
</dbReference>